<reference evidence="3" key="1">
    <citation type="journal article" date="2019" name="Int. J. Syst. Evol. Microbiol.">
        <title>The Global Catalogue of Microorganisms (GCM) 10K type strain sequencing project: providing services to taxonomists for standard genome sequencing and annotation.</title>
        <authorList>
            <consortium name="The Broad Institute Genomics Platform"/>
            <consortium name="The Broad Institute Genome Sequencing Center for Infectious Disease"/>
            <person name="Wu L."/>
            <person name="Ma J."/>
        </authorList>
    </citation>
    <scope>NUCLEOTIDE SEQUENCE [LARGE SCALE GENOMIC DNA]</scope>
    <source>
        <strain evidence="3">KCTC 22558</strain>
    </source>
</reference>
<sequence length="310" mass="34293">MGRRRVWGKGIVIAGAVLAAAACSRNPTGSGDTRVTGLMLDPQLRETSGLVVSRRHRGILWLHDDGGNPARLFAVNRDGDRVATLRVEGVPKTDWEDIAAFERDGRSYLLLADTGDNGGLRKTLQLHAIEEPTQLENARLKPAWSIVFRWPDGPRDCEAVTVDPRRGEVLLVSKRRQPPELFRLPLKPHVDPPAVAERIGRLRMPAELAPRGGTDERAPLAAQVTAASVSPDGRRLAVMTYRYLLVYDRQGDEDWARAVARSPKVEALPWLPQAEAMGWDTDSRHVFATGEFVPAPLYRIDVDAAADERQ</sequence>
<dbReference type="Proteomes" id="UP000643403">
    <property type="component" value="Unassembled WGS sequence"/>
</dbReference>
<dbReference type="SUPFAM" id="SSF75011">
    <property type="entry name" value="3-carboxy-cis,cis-mucoante lactonizing enzyme"/>
    <property type="match status" value="1"/>
</dbReference>
<feature type="chain" id="PRO_5045315263" description="Integral membrane protein" evidence="1">
    <location>
        <begin position="20"/>
        <end position="310"/>
    </location>
</feature>
<keyword evidence="3" id="KW-1185">Reference proteome</keyword>
<evidence type="ECO:0000256" key="1">
    <source>
        <dbReference type="SAM" id="SignalP"/>
    </source>
</evidence>
<dbReference type="RefSeq" id="WP_189448361.1">
    <property type="nucleotide sequence ID" value="NZ_BMXY01000001.1"/>
</dbReference>
<protein>
    <recommendedName>
        <fullName evidence="4">Integral membrane protein</fullName>
    </recommendedName>
</protein>
<accession>A0ABQ3C1Z9</accession>
<evidence type="ECO:0000313" key="2">
    <source>
        <dbReference type="EMBL" id="GGZ62065.1"/>
    </source>
</evidence>
<evidence type="ECO:0008006" key="4">
    <source>
        <dbReference type="Google" id="ProtNLM"/>
    </source>
</evidence>
<dbReference type="PROSITE" id="PS51257">
    <property type="entry name" value="PROKAR_LIPOPROTEIN"/>
    <property type="match status" value="1"/>
</dbReference>
<evidence type="ECO:0000313" key="3">
    <source>
        <dbReference type="Proteomes" id="UP000643403"/>
    </source>
</evidence>
<keyword evidence="1" id="KW-0732">Signal</keyword>
<proteinExistence type="predicted"/>
<gene>
    <name evidence="2" type="ORF">GCM10008101_15250</name>
</gene>
<comment type="caution">
    <text evidence="2">The sequence shown here is derived from an EMBL/GenBank/DDBJ whole genome shotgun (WGS) entry which is preliminary data.</text>
</comment>
<feature type="signal peptide" evidence="1">
    <location>
        <begin position="1"/>
        <end position="19"/>
    </location>
</feature>
<name>A0ABQ3C1Z9_9GAMM</name>
<organism evidence="2 3">
    <name type="scientific">Cognatilysobacter xinjiangensis</name>
    <dbReference type="NCBI Taxonomy" id="546892"/>
    <lineage>
        <taxon>Bacteria</taxon>
        <taxon>Pseudomonadati</taxon>
        <taxon>Pseudomonadota</taxon>
        <taxon>Gammaproteobacteria</taxon>
        <taxon>Lysobacterales</taxon>
        <taxon>Lysobacteraceae</taxon>
        <taxon>Cognatilysobacter</taxon>
    </lineage>
</organism>
<dbReference type="EMBL" id="BMXY01000001">
    <property type="protein sequence ID" value="GGZ62065.1"/>
    <property type="molecule type" value="Genomic_DNA"/>
</dbReference>